<comment type="caution">
    <text evidence="2">The sequence shown here is derived from an EMBL/GenBank/DDBJ whole genome shotgun (WGS) entry which is preliminary data.</text>
</comment>
<dbReference type="InterPro" id="IPR017850">
    <property type="entry name" value="Alkaline_phosphatase_core_sf"/>
</dbReference>
<dbReference type="CDD" id="cd00016">
    <property type="entry name" value="ALP_like"/>
    <property type="match status" value="1"/>
</dbReference>
<reference evidence="2 3" key="1">
    <citation type="submission" date="2020-09" db="EMBL/GenBank/DDBJ databases">
        <title>Sinomicrobium weinanense sp. nov., a halophilic bacteria isolated from saline-alkali soil.</title>
        <authorList>
            <person name="Wu P."/>
            <person name="Ren H."/>
            <person name="Mei Y."/>
            <person name="Liang Y."/>
            <person name="Chen Z."/>
        </authorList>
    </citation>
    <scope>NUCLEOTIDE SEQUENCE [LARGE SCALE GENOMIC DNA]</scope>
    <source>
        <strain evidence="2 3">FJxs</strain>
    </source>
</reference>
<dbReference type="GO" id="GO:0016787">
    <property type="term" value="F:hydrolase activity"/>
    <property type="evidence" value="ECO:0007669"/>
    <property type="project" value="UniProtKB-ARBA"/>
</dbReference>
<proteinExistence type="predicted"/>
<evidence type="ECO:0000256" key="1">
    <source>
        <dbReference type="SAM" id="SignalP"/>
    </source>
</evidence>
<dbReference type="Pfam" id="PF01663">
    <property type="entry name" value="Phosphodiest"/>
    <property type="match status" value="1"/>
</dbReference>
<dbReference type="PANTHER" id="PTHR10151:SF120">
    <property type="entry name" value="BIS(5'-ADENOSYL)-TRIPHOSPHATASE"/>
    <property type="match status" value="1"/>
</dbReference>
<sequence length="295" mass="32211">MRKHFITAALLILSISLNAQIKEVKHVVLVGFDGFGAYAVPKAEMPNLKKMMNEGAHTLKARSVLPSSSAVNWASMLMGAGPTMHGYTEWGSKKPEIPSVTKTEYGLFPSIFSVIRKQKPEARTAVIYSWGGIGYLIEKEAIDDVIPTDDDDEAALRAAIQTITTQKPLFTFVHFDEPDVTGHNIGHDTPEYYAQLKKVDTRLGKIRAAIKEAGMEKETIVIVSADHGGIDKGHGGKTLTEVEILWIIAGPGIAKGKTLENTIITYDTAATIAWILGLKTPQAWRGAVVKEAFNR</sequence>
<accession>A0A926JUT6</accession>
<name>A0A926JUT6_9FLAO</name>
<keyword evidence="1" id="KW-0732">Signal</keyword>
<keyword evidence="3" id="KW-1185">Reference proteome</keyword>
<feature type="chain" id="PRO_5036928764" evidence="1">
    <location>
        <begin position="20"/>
        <end position="295"/>
    </location>
</feature>
<evidence type="ECO:0000313" key="3">
    <source>
        <dbReference type="Proteomes" id="UP000653730"/>
    </source>
</evidence>
<dbReference type="AlphaFoldDB" id="A0A926JUT6"/>
<dbReference type="PANTHER" id="PTHR10151">
    <property type="entry name" value="ECTONUCLEOTIDE PYROPHOSPHATASE/PHOSPHODIESTERASE"/>
    <property type="match status" value="1"/>
</dbReference>
<dbReference type="RefSeq" id="WP_187966891.1">
    <property type="nucleotide sequence ID" value="NZ_JACVDC010000072.1"/>
</dbReference>
<dbReference type="Proteomes" id="UP000653730">
    <property type="component" value="Unassembled WGS sequence"/>
</dbReference>
<dbReference type="EMBL" id="JACVDC010000072">
    <property type="protein sequence ID" value="MBC9797761.1"/>
    <property type="molecule type" value="Genomic_DNA"/>
</dbReference>
<evidence type="ECO:0000313" key="2">
    <source>
        <dbReference type="EMBL" id="MBC9797761.1"/>
    </source>
</evidence>
<dbReference type="InterPro" id="IPR002591">
    <property type="entry name" value="Phosphodiest/P_Trfase"/>
</dbReference>
<gene>
    <name evidence="2" type="ORF">IBL28_17450</name>
</gene>
<organism evidence="2 3">
    <name type="scientific">Sinomicrobium weinanense</name>
    <dbReference type="NCBI Taxonomy" id="2842200"/>
    <lineage>
        <taxon>Bacteria</taxon>
        <taxon>Pseudomonadati</taxon>
        <taxon>Bacteroidota</taxon>
        <taxon>Flavobacteriia</taxon>
        <taxon>Flavobacteriales</taxon>
        <taxon>Flavobacteriaceae</taxon>
        <taxon>Sinomicrobium</taxon>
    </lineage>
</organism>
<feature type="signal peptide" evidence="1">
    <location>
        <begin position="1"/>
        <end position="19"/>
    </location>
</feature>
<dbReference type="Gene3D" id="3.40.720.10">
    <property type="entry name" value="Alkaline Phosphatase, subunit A"/>
    <property type="match status" value="1"/>
</dbReference>
<dbReference type="SUPFAM" id="SSF53649">
    <property type="entry name" value="Alkaline phosphatase-like"/>
    <property type="match status" value="1"/>
</dbReference>
<protein>
    <submittedName>
        <fullName evidence="2">Alkaline phosphatase</fullName>
    </submittedName>
</protein>